<reference evidence="1 2" key="1">
    <citation type="submission" date="2007-01" db="EMBL/GenBank/DDBJ databases">
        <authorList>
            <person name="Haygood M."/>
            <person name="Podell S."/>
            <person name="Anderson C."/>
            <person name="Hopkinson B."/>
            <person name="Roe K."/>
            <person name="Barbeau K."/>
            <person name="Gaasterland T."/>
            <person name="Ferriera S."/>
            <person name="Johnson J."/>
            <person name="Kravitz S."/>
            <person name="Beeson K."/>
            <person name="Sutton G."/>
            <person name="Rogers Y.-H."/>
            <person name="Friedman R."/>
            <person name="Frazier M."/>
            <person name="Venter J.C."/>
        </authorList>
    </citation>
    <scope>NUCLEOTIDE SEQUENCE [LARGE SCALE GENOMIC DNA]</scope>
    <source>
        <strain evidence="1 2">ATCC 23134</strain>
    </source>
</reference>
<organism evidence="1 2">
    <name type="scientific">Microscilla marina ATCC 23134</name>
    <dbReference type="NCBI Taxonomy" id="313606"/>
    <lineage>
        <taxon>Bacteria</taxon>
        <taxon>Pseudomonadati</taxon>
        <taxon>Bacteroidota</taxon>
        <taxon>Cytophagia</taxon>
        <taxon>Cytophagales</taxon>
        <taxon>Microscillaceae</taxon>
        <taxon>Microscilla</taxon>
    </lineage>
</organism>
<comment type="caution">
    <text evidence="1">The sequence shown here is derived from an EMBL/GenBank/DDBJ whole genome shotgun (WGS) entry which is preliminary data.</text>
</comment>
<evidence type="ECO:0000313" key="1">
    <source>
        <dbReference type="EMBL" id="EAY25545.1"/>
    </source>
</evidence>
<accession>A1ZVK2</accession>
<sequence length="72" mass="8618">MLTNNNHTILKDQSFDAHYRVLTIRMQKAVSPQELKPTLRKIVEEELRGNYEMEKYETYTKTMYRVAAVRKP</sequence>
<protein>
    <submittedName>
        <fullName evidence="1">Uncharacterized protein</fullName>
    </submittedName>
</protein>
<dbReference type="Proteomes" id="UP000004095">
    <property type="component" value="Unassembled WGS sequence"/>
</dbReference>
<proteinExistence type="predicted"/>
<dbReference type="AlphaFoldDB" id="A1ZVK2"/>
<gene>
    <name evidence="1" type="ORF">M23134_00643</name>
</gene>
<dbReference type="RefSeq" id="WP_002702537.1">
    <property type="nucleotide sequence ID" value="NZ_AAWS01000046.1"/>
</dbReference>
<name>A1ZVK2_MICM2</name>
<evidence type="ECO:0000313" key="2">
    <source>
        <dbReference type="Proteomes" id="UP000004095"/>
    </source>
</evidence>
<dbReference type="EMBL" id="AAWS01000046">
    <property type="protein sequence ID" value="EAY25545.1"/>
    <property type="molecule type" value="Genomic_DNA"/>
</dbReference>
<keyword evidence="2" id="KW-1185">Reference proteome</keyword>